<dbReference type="SUPFAM" id="SSF52794">
    <property type="entry name" value="PTS system IIB component-like"/>
    <property type="match status" value="1"/>
</dbReference>
<evidence type="ECO:0000313" key="10">
    <source>
        <dbReference type="Proteomes" id="UP000037109"/>
    </source>
</evidence>
<dbReference type="RefSeq" id="WP_053435290.1">
    <property type="nucleotide sequence ID" value="NZ_LGUF01000007.1"/>
</dbReference>
<organism evidence="9 10">
    <name type="scientific">Sporosarcina globispora</name>
    <name type="common">Bacillus globisporus</name>
    <dbReference type="NCBI Taxonomy" id="1459"/>
    <lineage>
        <taxon>Bacteria</taxon>
        <taxon>Bacillati</taxon>
        <taxon>Bacillota</taxon>
        <taxon>Bacilli</taxon>
        <taxon>Bacillales</taxon>
        <taxon>Caryophanaceae</taxon>
        <taxon>Sporosarcina</taxon>
    </lineage>
</organism>
<gene>
    <name evidence="9" type="ORF">AF332_14610</name>
</gene>
<evidence type="ECO:0000256" key="1">
    <source>
        <dbReference type="ARBA" id="ARBA00022448"/>
    </source>
</evidence>
<dbReference type="InterPro" id="IPR051819">
    <property type="entry name" value="PTS_sugar-specific_EIIB"/>
</dbReference>
<dbReference type="InterPro" id="IPR003501">
    <property type="entry name" value="PTS_EIIB_2/3"/>
</dbReference>
<keyword evidence="1" id="KW-0813">Transport</keyword>
<dbReference type="PATRIC" id="fig|1459.3.peg.3157"/>
<evidence type="ECO:0000256" key="4">
    <source>
        <dbReference type="ARBA" id="ARBA00022679"/>
    </source>
</evidence>
<keyword evidence="4" id="KW-0808">Transferase</keyword>
<sequence length="109" mass="11822">MNSKKILLVCSAGMSTSLLMSKMQKSAQEKGIEAEVAAMSSNEAVKQLAKEKADVLLLGPQVRFMKGKFEKLVADTNTPVAVIDMKDYGRMDGEKVLASALELINNSEK</sequence>
<evidence type="ECO:0000256" key="7">
    <source>
        <dbReference type="PROSITE-ProRule" id="PRU00423"/>
    </source>
</evidence>
<reference evidence="10" key="1">
    <citation type="submission" date="2015-07" db="EMBL/GenBank/DDBJ databases">
        <title>Fjat-10036 dsm4.</title>
        <authorList>
            <person name="Liu B."/>
            <person name="Wang J."/>
            <person name="Zhu Y."/>
            <person name="Liu G."/>
            <person name="Chen Q."/>
            <person name="Chen Z."/>
            <person name="Lan J."/>
            <person name="Che J."/>
            <person name="Ge C."/>
            <person name="Shi H."/>
            <person name="Pan Z."/>
            <person name="Liu X."/>
        </authorList>
    </citation>
    <scope>NUCLEOTIDE SEQUENCE [LARGE SCALE GENOMIC DNA]</scope>
    <source>
        <strain evidence="10">DSM 4</strain>
    </source>
</reference>
<evidence type="ECO:0000256" key="2">
    <source>
        <dbReference type="ARBA" id="ARBA00022553"/>
    </source>
</evidence>
<accession>A0A0M0GDE3</accession>
<dbReference type="AlphaFoldDB" id="A0A0M0GDE3"/>
<dbReference type="Proteomes" id="UP000037109">
    <property type="component" value="Unassembled WGS sequence"/>
</dbReference>
<name>A0A0M0GDE3_SPOGL</name>
<dbReference type="PANTHER" id="PTHR34581">
    <property type="entry name" value="PTS SYSTEM N,N'-DIACETYLCHITOBIOSE-SPECIFIC EIIB COMPONENT"/>
    <property type="match status" value="1"/>
</dbReference>
<dbReference type="EMBL" id="LGUF01000007">
    <property type="protein sequence ID" value="KON87935.1"/>
    <property type="molecule type" value="Genomic_DNA"/>
</dbReference>
<dbReference type="InterPro" id="IPR036095">
    <property type="entry name" value="PTS_EIIB-like_sf"/>
</dbReference>
<keyword evidence="3" id="KW-0762">Sugar transport</keyword>
<evidence type="ECO:0000313" key="9">
    <source>
        <dbReference type="EMBL" id="KON87935.1"/>
    </source>
</evidence>
<feature type="domain" description="PTS EIIB type-3" evidence="8">
    <location>
        <begin position="3"/>
        <end position="109"/>
    </location>
</feature>
<dbReference type="Pfam" id="PF02302">
    <property type="entry name" value="PTS_IIB"/>
    <property type="match status" value="1"/>
</dbReference>
<dbReference type="OrthoDB" id="9808134at2"/>
<keyword evidence="5" id="KW-0598">Phosphotransferase system</keyword>
<dbReference type="GO" id="GO:0016301">
    <property type="term" value="F:kinase activity"/>
    <property type="evidence" value="ECO:0007669"/>
    <property type="project" value="UniProtKB-KW"/>
</dbReference>
<evidence type="ECO:0000256" key="5">
    <source>
        <dbReference type="ARBA" id="ARBA00022683"/>
    </source>
</evidence>
<evidence type="ECO:0000256" key="3">
    <source>
        <dbReference type="ARBA" id="ARBA00022597"/>
    </source>
</evidence>
<proteinExistence type="predicted"/>
<dbReference type="InterPro" id="IPR013012">
    <property type="entry name" value="PTS_EIIB_3"/>
</dbReference>
<keyword evidence="6" id="KW-0418">Kinase</keyword>
<dbReference type="Gene3D" id="3.40.50.2300">
    <property type="match status" value="1"/>
</dbReference>
<evidence type="ECO:0000259" key="8">
    <source>
        <dbReference type="PROSITE" id="PS51100"/>
    </source>
</evidence>
<dbReference type="STRING" id="1459.AF332_14610"/>
<feature type="modified residue" description="Phosphocysteine; by EIIA" evidence="7">
    <location>
        <position position="10"/>
    </location>
</feature>
<comment type="caution">
    <text evidence="9">The sequence shown here is derived from an EMBL/GenBank/DDBJ whole genome shotgun (WGS) entry which is preliminary data.</text>
</comment>
<evidence type="ECO:0000256" key="6">
    <source>
        <dbReference type="ARBA" id="ARBA00022777"/>
    </source>
</evidence>
<keyword evidence="2" id="KW-0597">Phosphoprotein</keyword>
<dbReference type="GO" id="GO:0008982">
    <property type="term" value="F:protein-N(PI)-phosphohistidine-sugar phosphotransferase activity"/>
    <property type="evidence" value="ECO:0007669"/>
    <property type="project" value="InterPro"/>
</dbReference>
<dbReference type="PROSITE" id="PS51100">
    <property type="entry name" value="PTS_EIIB_TYPE_3"/>
    <property type="match status" value="1"/>
</dbReference>
<protein>
    <submittedName>
        <fullName evidence="9">PTS cellobiose transporter subunit IIB</fullName>
    </submittedName>
</protein>
<dbReference type="CDD" id="cd05564">
    <property type="entry name" value="PTS_IIB_chitobiose_lichenan"/>
    <property type="match status" value="1"/>
</dbReference>
<keyword evidence="10" id="KW-1185">Reference proteome</keyword>
<dbReference type="PANTHER" id="PTHR34581:SF2">
    <property type="entry name" value="PTS SYSTEM N,N'-DIACETYLCHITOBIOSE-SPECIFIC EIIB COMPONENT"/>
    <property type="match status" value="1"/>
</dbReference>
<dbReference type="GO" id="GO:0009401">
    <property type="term" value="P:phosphoenolpyruvate-dependent sugar phosphotransferase system"/>
    <property type="evidence" value="ECO:0007669"/>
    <property type="project" value="UniProtKB-KW"/>
</dbReference>